<sequence>MARQLIDLLWRDHPDAPRGGTRGPRAKVTTTQAVRAAVAIADAEGLDAVTVRRLAADLGTSAMALYTHVGSRDDLLVLMVDEVHGSRARAAYAGDDWRERVRQVAEAEMALCAKHWWLLDVADQRVAFGPGTIAKYDHELHAFDGTGINDVERDAALTFVTDFVRASARARRPDPRAADMAEIWATSSERLAAYLGDDFPLAQRVGGAAGQAMNTTYSPAAAWAFGLDRVLDALESLVQATESSAADE</sequence>
<dbReference type="SUPFAM" id="SSF48498">
    <property type="entry name" value="Tetracyclin repressor-like, C-terminal domain"/>
    <property type="match status" value="1"/>
</dbReference>
<evidence type="ECO:0000256" key="3">
    <source>
        <dbReference type="ARBA" id="ARBA00023163"/>
    </source>
</evidence>
<dbReference type="GO" id="GO:0000976">
    <property type="term" value="F:transcription cis-regulatory region binding"/>
    <property type="evidence" value="ECO:0007669"/>
    <property type="project" value="TreeGrafter"/>
</dbReference>
<dbReference type="InterPro" id="IPR050109">
    <property type="entry name" value="HTH-type_TetR-like_transc_reg"/>
</dbReference>
<dbReference type="GO" id="GO:0003700">
    <property type="term" value="F:DNA-binding transcription factor activity"/>
    <property type="evidence" value="ECO:0007669"/>
    <property type="project" value="TreeGrafter"/>
</dbReference>
<dbReference type="AlphaFoldDB" id="A0A3S3AD76"/>
<evidence type="ECO:0000256" key="2">
    <source>
        <dbReference type="ARBA" id="ARBA00023125"/>
    </source>
</evidence>
<dbReference type="GO" id="GO:0045892">
    <property type="term" value="P:negative regulation of DNA-templated transcription"/>
    <property type="evidence" value="ECO:0007669"/>
    <property type="project" value="InterPro"/>
</dbReference>
<dbReference type="Proteomes" id="UP000286208">
    <property type="component" value="Unassembled WGS sequence"/>
</dbReference>
<dbReference type="PANTHER" id="PTHR30055:SF151">
    <property type="entry name" value="TRANSCRIPTIONAL REGULATORY PROTEIN"/>
    <property type="match status" value="1"/>
</dbReference>
<dbReference type="InterPro" id="IPR001647">
    <property type="entry name" value="HTH_TetR"/>
</dbReference>
<dbReference type="EMBL" id="RKLP01000012">
    <property type="protein sequence ID" value="RVW07450.1"/>
    <property type="molecule type" value="Genomic_DNA"/>
</dbReference>
<dbReference type="Pfam" id="PF00440">
    <property type="entry name" value="TetR_N"/>
    <property type="match status" value="1"/>
</dbReference>
<dbReference type="Pfam" id="PF02909">
    <property type="entry name" value="TetR_C_1"/>
    <property type="match status" value="1"/>
</dbReference>
<evidence type="ECO:0000259" key="5">
    <source>
        <dbReference type="PROSITE" id="PS50977"/>
    </source>
</evidence>
<gene>
    <name evidence="6" type="ORF">EGT67_20935</name>
</gene>
<dbReference type="RefSeq" id="WP_127918034.1">
    <property type="nucleotide sequence ID" value="NZ_RKLP01000012.1"/>
</dbReference>
<comment type="caution">
    <text evidence="6">The sequence shown here is derived from an EMBL/GenBank/DDBJ whole genome shotgun (WGS) entry which is preliminary data.</text>
</comment>
<evidence type="ECO:0000256" key="4">
    <source>
        <dbReference type="PROSITE-ProRule" id="PRU00335"/>
    </source>
</evidence>
<keyword evidence="3" id="KW-0804">Transcription</keyword>
<organism evidence="6 7">
    <name type="scientific">Prescottella agglutinans</name>
    <dbReference type="NCBI Taxonomy" id="1644129"/>
    <lineage>
        <taxon>Bacteria</taxon>
        <taxon>Bacillati</taxon>
        <taxon>Actinomycetota</taxon>
        <taxon>Actinomycetes</taxon>
        <taxon>Mycobacteriales</taxon>
        <taxon>Nocardiaceae</taxon>
        <taxon>Prescottella</taxon>
    </lineage>
</organism>
<feature type="domain" description="HTH tetR-type" evidence="5">
    <location>
        <begin position="27"/>
        <end position="87"/>
    </location>
</feature>
<dbReference type="InterPro" id="IPR004111">
    <property type="entry name" value="Repressor_TetR_C"/>
</dbReference>
<keyword evidence="1" id="KW-0805">Transcription regulation</keyword>
<dbReference type="PANTHER" id="PTHR30055">
    <property type="entry name" value="HTH-TYPE TRANSCRIPTIONAL REGULATOR RUTR"/>
    <property type="match status" value="1"/>
</dbReference>
<dbReference type="PROSITE" id="PS50977">
    <property type="entry name" value="HTH_TETR_2"/>
    <property type="match status" value="1"/>
</dbReference>
<dbReference type="OrthoDB" id="2570341at2"/>
<protein>
    <submittedName>
        <fullName evidence="6">TetR family transcriptional regulator</fullName>
    </submittedName>
</protein>
<keyword evidence="7" id="KW-1185">Reference proteome</keyword>
<reference evidence="6 7" key="1">
    <citation type="submission" date="2018-11" db="EMBL/GenBank/DDBJ databases">
        <title>Rhodococcus spongicola sp. nov. and Rhodococcus xishaensis sp. nov. from marine sponges.</title>
        <authorList>
            <person name="Li L."/>
            <person name="Lin H.W."/>
        </authorList>
    </citation>
    <scope>NUCLEOTIDE SEQUENCE [LARGE SCALE GENOMIC DNA]</scope>
    <source>
        <strain evidence="6 7">CCTCC AB2014297</strain>
    </source>
</reference>
<evidence type="ECO:0000313" key="6">
    <source>
        <dbReference type="EMBL" id="RVW07450.1"/>
    </source>
</evidence>
<dbReference type="Gene3D" id="1.10.357.10">
    <property type="entry name" value="Tetracycline Repressor, domain 2"/>
    <property type="match status" value="1"/>
</dbReference>
<name>A0A3S3AD76_9NOCA</name>
<dbReference type="InterPro" id="IPR009057">
    <property type="entry name" value="Homeodomain-like_sf"/>
</dbReference>
<keyword evidence="2 4" id="KW-0238">DNA-binding</keyword>
<dbReference type="Gene3D" id="1.10.10.60">
    <property type="entry name" value="Homeodomain-like"/>
    <property type="match status" value="1"/>
</dbReference>
<accession>A0A3S3AD76</accession>
<dbReference type="InterPro" id="IPR036271">
    <property type="entry name" value="Tet_transcr_reg_TetR-rel_C_sf"/>
</dbReference>
<evidence type="ECO:0000313" key="7">
    <source>
        <dbReference type="Proteomes" id="UP000286208"/>
    </source>
</evidence>
<proteinExistence type="predicted"/>
<feature type="DNA-binding region" description="H-T-H motif" evidence="4">
    <location>
        <begin position="50"/>
        <end position="69"/>
    </location>
</feature>
<evidence type="ECO:0000256" key="1">
    <source>
        <dbReference type="ARBA" id="ARBA00023015"/>
    </source>
</evidence>
<dbReference type="SUPFAM" id="SSF46689">
    <property type="entry name" value="Homeodomain-like"/>
    <property type="match status" value="1"/>
</dbReference>